<feature type="compositionally biased region" description="Polar residues" evidence="2">
    <location>
        <begin position="229"/>
        <end position="238"/>
    </location>
</feature>
<dbReference type="Proteomes" id="UP001176940">
    <property type="component" value="Unassembled WGS sequence"/>
</dbReference>
<feature type="coiled-coil region" evidence="1">
    <location>
        <begin position="113"/>
        <end position="140"/>
    </location>
</feature>
<comment type="caution">
    <text evidence="3">The sequence shown here is derived from an EMBL/GenBank/DDBJ whole genome shotgun (WGS) entry which is preliminary data.</text>
</comment>
<feature type="region of interest" description="Disordered" evidence="2">
    <location>
        <begin position="184"/>
        <end position="272"/>
    </location>
</feature>
<evidence type="ECO:0000256" key="2">
    <source>
        <dbReference type="SAM" id="MobiDB-lite"/>
    </source>
</evidence>
<proteinExistence type="predicted"/>
<feature type="compositionally biased region" description="Basic and acidic residues" evidence="2">
    <location>
        <begin position="184"/>
        <end position="203"/>
    </location>
</feature>
<dbReference type="Pfam" id="PF15324">
    <property type="entry name" value="TALPID3"/>
    <property type="match status" value="1"/>
</dbReference>
<dbReference type="EMBL" id="CAUEEQ010007112">
    <property type="protein sequence ID" value="CAJ0930714.1"/>
    <property type="molecule type" value="Genomic_DNA"/>
</dbReference>
<sequence length="550" mass="60662">MEAGDDEGMHKSFSRLWAEEGMDSGNIFELEATGGVKSLDVWFEGQGRVESYSEVADFRKREVKEDMADRHSGILDSREVTSGPERKKLTYSASLSKSPVIWRKAINPPKSMCEDAECILREVQNKRKVLEDNLEAVARANDWARRYTLISTLATDSDVTEKIRLQKLVDSMITEITAEVQDEMAKEDSRKKKADERCKESAVRKNAGSAKDIKDNRYRDIKAPAGSVMKSTKLSSGAPTKPQCKKSGEKLAGPSGRVLSKKDGSSKGPEKVNVSSVMDEEMLNRVYGTPVYQGHRGTLKKGPYLRFGSPLAKIKPQRPKIVETVRGVKLKSAKIQTASPDMERVIVKSRSPESTVSKSYEPQYAFVPSGETQASDTPMRGHLIEMAIPLGRPRFGRATPLPSAVILAHPQPVVNISIPPMPPKPAVEVVKPNIAVVEIKSEKKDPPQLSVQVLPCVDIDSITSDSPVTSHRTSSPDPPPRTPSPVKTDIQKNRQSACIPAFRWWKRCPVGPRRTCGRGAAQSWAKRLFCGLRTALPPDRRSIMGTLGKG</sequence>
<gene>
    <name evidence="3" type="ORF">RIMI_LOCUS4426216</name>
</gene>
<dbReference type="PANTHER" id="PTHR15721">
    <property type="entry name" value="KIAA0586 PROTEIN"/>
    <property type="match status" value="1"/>
</dbReference>
<accession>A0ABN9L3X9</accession>
<organism evidence="3 4">
    <name type="scientific">Ranitomeya imitator</name>
    <name type="common">mimic poison frog</name>
    <dbReference type="NCBI Taxonomy" id="111125"/>
    <lineage>
        <taxon>Eukaryota</taxon>
        <taxon>Metazoa</taxon>
        <taxon>Chordata</taxon>
        <taxon>Craniata</taxon>
        <taxon>Vertebrata</taxon>
        <taxon>Euteleostomi</taxon>
        <taxon>Amphibia</taxon>
        <taxon>Batrachia</taxon>
        <taxon>Anura</taxon>
        <taxon>Neobatrachia</taxon>
        <taxon>Hyloidea</taxon>
        <taxon>Dendrobatidae</taxon>
        <taxon>Dendrobatinae</taxon>
        <taxon>Ranitomeya</taxon>
    </lineage>
</organism>
<name>A0ABN9L3X9_9NEOB</name>
<protein>
    <submittedName>
        <fullName evidence="3">Uncharacterized protein</fullName>
    </submittedName>
</protein>
<feature type="region of interest" description="Disordered" evidence="2">
    <location>
        <begin position="464"/>
        <end position="492"/>
    </location>
</feature>
<keyword evidence="4" id="KW-1185">Reference proteome</keyword>
<reference evidence="3" key="1">
    <citation type="submission" date="2023-07" db="EMBL/GenBank/DDBJ databases">
        <authorList>
            <person name="Stuckert A."/>
        </authorList>
    </citation>
    <scope>NUCLEOTIDE SEQUENCE</scope>
</reference>
<evidence type="ECO:0000256" key="1">
    <source>
        <dbReference type="SAM" id="Coils"/>
    </source>
</evidence>
<evidence type="ECO:0000313" key="4">
    <source>
        <dbReference type="Proteomes" id="UP001176940"/>
    </source>
</evidence>
<dbReference type="InterPro" id="IPR029246">
    <property type="entry name" value="TALPID3"/>
</dbReference>
<dbReference type="PANTHER" id="PTHR15721:SF2">
    <property type="entry name" value="PROTEIN TALPID3"/>
    <property type="match status" value="1"/>
</dbReference>
<feature type="compositionally biased region" description="Basic and acidic residues" evidence="2">
    <location>
        <begin position="211"/>
        <end position="222"/>
    </location>
</feature>
<keyword evidence="1" id="KW-0175">Coiled coil</keyword>
<feature type="compositionally biased region" description="Basic and acidic residues" evidence="2">
    <location>
        <begin position="260"/>
        <end position="270"/>
    </location>
</feature>
<evidence type="ECO:0000313" key="3">
    <source>
        <dbReference type="EMBL" id="CAJ0930714.1"/>
    </source>
</evidence>